<dbReference type="InterPro" id="IPR032675">
    <property type="entry name" value="LRR_dom_sf"/>
</dbReference>
<gene>
    <name evidence="2" type="ORF">V5O48_004828</name>
</gene>
<evidence type="ECO:0000313" key="3">
    <source>
        <dbReference type="Proteomes" id="UP001465976"/>
    </source>
</evidence>
<dbReference type="Gene3D" id="3.80.10.10">
    <property type="entry name" value="Ribonuclease Inhibitor"/>
    <property type="match status" value="1"/>
</dbReference>
<keyword evidence="3" id="KW-1185">Reference proteome</keyword>
<accession>A0ABR3FP21</accession>
<keyword evidence="1" id="KW-0175">Coiled coil</keyword>
<organism evidence="2 3">
    <name type="scientific">Marasmius crinis-equi</name>
    <dbReference type="NCBI Taxonomy" id="585013"/>
    <lineage>
        <taxon>Eukaryota</taxon>
        <taxon>Fungi</taxon>
        <taxon>Dikarya</taxon>
        <taxon>Basidiomycota</taxon>
        <taxon>Agaricomycotina</taxon>
        <taxon>Agaricomycetes</taxon>
        <taxon>Agaricomycetidae</taxon>
        <taxon>Agaricales</taxon>
        <taxon>Marasmiineae</taxon>
        <taxon>Marasmiaceae</taxon>
        <taxon>Marasmius</taxon>
    </lineage>
</organism>
<protein>
    <recommendedName>
        <fullName evidence="4">F-box domain-containing protein</fullName>
    </recommendedName>
</protein>
<dbReference type="EMBL" id="JBAHYK010000175">
    <property type="protein sequence ID" value="KAL0577152.1"/>
    <property type="molecule type" value="Genomic_DNA"/>
</dbReference>
<dbReference type="Proteomes" id="UP001465976">
    <property type="component" value="Unassembled WGS sequence"/>
</dbReference>
<sequence>MSSLSSPFTTVLDTNYSPSSTERGKISSLLKGSERRIRALEEEISKLQTERDELQSFVDRHRALLSPIRRLSVEILGEIFVHTLPKSVFNLGGKLKDAPLILTVVSRLWRETALNTPELWNDIHIHLPRYSEYTPLDQFSSHIMRRKEGIKSWIDRSGSLPLTIIITVGFHPVLGSATREDVPVLKEVTKLCTTYSHRWRTVIFGGNVGRKGSLILEPFAELTREELPWLRNFRAKGSLFESHYPEPRLKAGPLARLLEKPDPIRTLCATYDPPLLEPLRVHWDSLQELELVSGKEDPALIVSKVAGLCPLLRSFNLQVQLDSRPLSGSPPPTYWPHLRTIDVMLSIDEAPSLDAAVSQGFLRVFQRMRAPVLNDLFVQAKTSGPKIRNLHDDEQTFLSVSSLPFHDMISESGRSISHLALDGMFLLNEQALTRSLERLHSLTSLKIMECAGGKYGRSVPPLKVATCLVFLASSPEVCPNLAELDVIRCGVDSISPIVSLVTARSNKLKCLSIDFGVVPPELAAEIESSIPPDLGKDGGVTIDWKWKEHKAGTEPYPDHPYSWFTQLQRPHAET</sequence>
<proteinExistence type="predicted"/>
<evidence type="ECO:0000256" key="1">
    <source>
        <dbReference type="SAM" id="Coils"/>
    </source>
</evidence>
<evidence type="ECO:0000313" key="2">
    <source>
        <dbReference type="EMBL" id="KAL0577152.1"/>
    </source>
</evidence>
<reference evidence="2 3" key="1">
    <citation type="submission" date="2024-02" db="EMBL/GenBank/DDBJ databases">
        <title>A draft genome for the cacao thread blight pathogen Marasmius crinis-equi.</title>
        <authorList>
            <person name="Cohen S.P."/>
            <person name="Baruah I.K."/>
            <person name="Amoako-Attah I."/>
            <person name="Bukari Y."/>
            <person name="Meinhardt L.W."/>
            <person name="Bailey B.A."/>
        </authorList>
    </citation>
    <scope>NUCLEOTIDE SEQUENCE [LARGE SCALE GENOMIC DNA]</scope>
    <source>
        <strain evidence="2 3">GH-76</strain>
    </source>
</reference>
<comment type="caution">
    <text evidence="2">The sequence shown here is derived from an EMBL/GenBank/DDBJ whole genome shotgun (WGS) entry which is preliminary data.</text>
</comment>
<evidence type="ECO:0008006" key="4">
    <source>
        <dbReference type="Google" id="ProtNLM"/>
    </source>
</evidence>
<name>A0ABR3FP21_9AGAR</name>
<dbReference type="SUPFAM" id="SSF52047">
    <property type="entry name" value="RNI-like"/>
    <property type="match status" value="1"/>
</dbReference>
<feature type="coiled-coil region" evidence="1">
    <location>
        <begin position="30"/>
        <end position="57"/>
    </location>
</feature>